<keyword evidence="11 14" id="KW-1133">Transmembrane helix</keyword>
<evidence type="ECO:0000313" key="18">
    <source>
        <dbReference type="Proteomes" id="UP000183487"/>
    </source>
</evidence>
<organism evidence="17 18">
    <name type="scientific">Paraburkholderia fungorum</name>
    <dbReference type="NCBI Taxonomy" id="134537"/>
    <lineage>
        <taxon>Bacteria</taxon>
        <taxon>Pseudomonadati</taxon>
        <taxon>Pseudomonadota</taxon>
        <taxon>Betaproteobacteria</taxon>
        <taxon>Burkholderiales</taxon>
        <taxon>Burkholderiaceae</taxon>
        <taxon>Paraburkholderia</taxon>
    </lineage>
</organism>
<dbReference type="AlphaFoldDB" id="A0A1H1JZQ1"/>
<evidence type="ECO:0000256" key="6">
    <source>
        <dbReference type="ARBA" id="ARBA00022679"/>
    </source>
</evidence>
<name>A0A1H1JZQ1_9BURK</name>
<evidence type="ECO:0000259" key="16">
    <source>
        <dbReference type="PROSITE" id="PS50885"/>
    </source>
</evidence>
<keyword evidence="7 14" id="KW-0812">Transmembrane</keyword>
<comment type="catalytic activity">
    <reaction evidence="1 14">
        <text>ATP + protein L-histidine = ADP + protein N-phospho-L-histidine.</text>
        <dbReference type="EC" id="2.7.13.3"/>
    </reaction>
</comment>
<dbReference type="GO" id="GO:0005886">
    <property type="term" value="C:plasma membrane"/>
    <property type="evidence" value="ECO:0007669"/>
    <property type="project" value="UniProtKB-SubCell"/>
</dbReference>
<dbReference type="SMART" id="SM00304">
    <property type="entry name" value="HAMP"/>
    <property type="match status" value="1"/>
</dbReference>
<keyword evidence="10 14" id="KW-0067">ATP-binding</keyword>
<dbReference type="InterPro" id="IPR006290">
    <property type="entry name" value="CztS_silS_copS"/>
</dbReference>
<accession>A0A1H1JZQ1</accession>
<evidence type="ECO:0000256" key="11">
    <source>
        <dbReference type="ARBA" id="ARBA00022989"/>
    </source>
</evidence>
<keyword evidence="18" id="KW-1185">Reference proteome</keyword>
<keyword evidence="13 14" id="KW-0472">Membrane</keyword>
<evidence type="ECO:0000259" key="15">
    <source>
        <dbReference type="PROSITE" id="PS50109"/>
    </source>
</evidence>
<evidence type="ECO:0000256" key="4">
    <source>
        <dbReference type="ARBA" id="ARBA00022519"/>
    </source>
</evidence>
<evidence type="ECO:0000256" key="5">
    <source>
        <dbReference type="ARBA" id="ARBA00022553"/>
    </source>
</evidence>
<evidence type="ECO:0000256" key="10">
    <source>
        <dbReference type="ARBA" id="ARBA00022840"/>
    </source>
</evidence>
<keyword evidence="8 14" id="KW-0547">Nucleotide-binding</keyword>
<evidence type="ECO:0000256" key="13">
    <source>
        <dbReference type="ARBA" id="ARBA00023136"/>
    </source>
</evidence>
<dbReference type="Proteomes" id="UP000183487">
    <property type="component" value="Unassembled WGS sequence"/>
</dbReference>
<evidence type="ECO:0000256" key="12">
    <source>
        <dbReference type="ARBA" id="ARBA00023012"/>
    </source>
</evidence>
<dbReference type="EC" id="2.7.13.3" evidence="14"/>
<evidence type="ECO:0000256" key="7">
    <source>
        <dbReference type="ARBA" id="ARBA00022692"/>
    </source>
</evidence>
<evidence type="ECO:0000256" key="3">
    <source>
        <dbReference type="ARBA" id="ARBA00022475"/>
    </source>
</evidence>
<dbReference type="InterPro" id="IPR036097">
    <property type="entry name" value="HisK_dim/P_sf"/>
</dbReference>
<dbReference type="GO" id="GO:0005524">
    <property type="term" value="F:ATP binding"/>
    <property type="evidence" value="ECO:0007669"/>
    <property type="project" value="UniProtKB-KW"/>
</dbReference>
<dbReference type="InterPro" id="IPR036890">
    <property type="entry name" value="HATPase_C_sf"/>
</dbReference>
<dbReference type="PANTHER" id="PTHR45436:SF9">
    <property type="entry name" value="SENSOR PROTEIN"/>
    <property type="match status" value="1"/>
</dbReference>
<dbReference type="Gene3D" id="3.30.565.10">
    <property type="entry name" value="Histidine kinase-like ATPase, C-terminal domain"/>
    <property type="match status" value="1"/>
</dbReference>
<gene>
    <name evidence="17" type="ORF">SAMN05443245_7714</name>
</gene>
<keyword evidence="6 14" id="KW-0808">Transferase</keyword>
<feature type="domain" description="Histidine kinase" evidence="15">
    <location>
        <begin position="224"/>
        <end position="437"/>
    </location>
</feature>
<dbReference type="InterPro" id="IPR003594">
    <property type="entry name" value="HATPase_dom"/>
</dbReference>
<dbReference type="NCBIfam" id="TIGR01386">
    <property type="entry name" value="cztS_silS_copS"/>
    <property type="match status" value="1"/>
</dbReference>
<evidence type="ECO:0000256" key="1">
    <source>
        <dbReference type="ARBA" id="ARBA00000085"/>
    </source>
</evidence>
<dbReference type="SUPFAM" id="SSF55874">
    <property type="entry name" value="ATPase domain of HSP90 chaperone/DNA topoisomerase II/histidine kinase"/>
    <property type="match status" value="1"/>
</dbReference>
<keyword evidence="9 14" id="KW-0418">Kinase</keyword>
<dbReference type="SMART" id="SM00388">
    <property type="entry name" value="HisKA"/>
    <property type="match status" value="1"/>
</dbReference>
<dbReference type="GO" id="GO:0000155">
    <property type="term" value="F:phosphorelay sensor kinase activity"/>
    <property type="evidence" value="ECO:0007669"/>
    <property type="project" value="InterPro"/>
</dbReference>
<keyword evidence="5" id="KW-0597">Phosphoprotein</keyword>
<dbReference type="Gene3D" id="1.10.287.130">
    <property type="match status" value="1"/>
</dbReference>
<sequence length="459" mass="50596">MGVFTVVAGGLYFVMRTQSRDNLWESLETRAAIAQSIVQHVTTLEKWPVVRDRLADISLPDRSTLIHIASSDPRFAYGPSIQGDVSQRFENGYKLIYVIGRPYPMLVTTISVKADGQRPELQLTVAIDSANSARTVHALFLSMSILFIVASCVVVLLGFTLSRIGLRPLQRLSDEVEGLRPDNLSHRLGVESLPRELHNLAVAFNAALARLDEAFARLASFNADVAHELRTPIGIVIGETEVALARNRSVDELRFTLQSNLEEFARLKRIVNDMLFLAKADRGEHVKELRSVSLRDECMNLVEFFETLIEDAALSVLVEGDAHVELDVSLFHRALSNLLQNAIEHAPAGTELKIDIVDLNETANLTVSNVGSAIPEGKIGRLFERFYRVEEARTNSNRNHGLGLAIVKAVAAMHGGTVMARSANGLNSFSISLPGSQSAYHGIRSTESSNYAEDLRMEI</sequence>
<dbReference type="InterPro" id="IPR005467">
    <property type="entry name" value="His_kinase_dom"/>
</dbReference>
<evidence type="ECO:0000256" key="2">
    <source>
        <dbReference type="ARBA" id="ARBA00004533"/>
    </source>
</evidence>
<dbReference type="CDD" id="cd00082">
    <property type="entry name" value="HisKA"/>
    <property type="match status" value="1"/>
</dbReference>
<dbReference type="Gene3D" id="6.10.340.10">
    <property type="match status" value="1"/>
</dbReference>
<dbReference type="PROSITE" id="PS50885">
    <property type="entry name" value="HAMP"/>
    <property type="match status" value="1"/>
</dbReference>
<dbReference type="Pfam" id="PF00512">
    <property type="entry name" value="HisKA"/>
    <property type="match status" value="1"/>
</dbReference>
<dbReference type="Pfam" id="PF02518">
    <property type="entry name" value="HATPase_c"/>
    <property type="match status" value="1"/>
</dbReference>
<dbReference type="PRINTS" id="PR00344">
    <property type="entry name" value="BCTRLSENSOR"/>
</dbReference>
<dbReference type="InterPro" id="IPR004358">
    <property type="entry name" value="Sig_transdc_His_kin-like_C"/>
</dbReference>
<dbReference type="Pfam" id="PF00672">
    <property type="entry name" value="HAMP"/>
    <property type="match status" value="1"/>
</dbReference>
<dbReference type="PANTHER" id="PTHR45436">
    <property type="entry name" value="SENSOR HISTIDINE KINASE YKOH"/>
    <property type="match status" value="1"/>
</dbReference>
<feature type="transmembrane region" description="Helical" evidence="14">
    <location>
        <begin position="138"/>
        <end position="161"/>
    </location>
</feature>
<evidence type="ECO:0000313" key="17">
    <source>
        <dbReference type="EMBL" id="SDR55528.1"/>
    </source>
</evidence>
<comment type="subcellular location">
    <subcellularLocation>
        <location evidence="2 14">Cell inner membrane</location>
    </subcellularLocation>
</comment>
<proteinExistence type="predicted"/>
<dbReference type="PROSITE" id="PS50109">
    <property type="entry name" value="HIS_KIN"/>
    <property type="match status" value="1"/>
</dbReference>
<dbReference type="EMBL" id="FNKP01000004">
    <property type="protein sequence ID" value="SDR55528.1"/>
    <property type="molecule type" value="Genomic_DNA"/>
</dbReference>
<reference evidence="18" key="1">
    <citation type="submission" date="2016-10" db="EMBL/GenBank/DDBJ databases">
        <authorList>
            <person name="Varghese N."/>
        </authorList>
    </citation>
    <scope>NUCLEOTIDE SEQUENCE [LARGE SCALE GENOMIC DNA]</scope>
    <source>
        <strain evidence="18">GAS106B</strain>
    </source>
</reference>
<dbReference type="InterPro" id="IPR003660">
    <property type="entry name" value="HAMP_dom"/>
</dbReference>
<evidence type="ECO:0000256" key="9">
    <source>
        <dbReference type="ARBA" id="ARBA00022777"/>
    </source>
</evidence>
<protein>
    <recommendedName>
        <fullName evidence="14">Sensor protein</fullName>
        <ecNumber evidence="14">2.7.13.3</ecNumber>
    </recommendedName>
</protein>
<comment type="function">
    <text evidence="14">Member of a two-component regulatory system.</text>
</comment>
<dbReference type="InterPro" id="IPR050428">
    <property type="entry name" value="TCS_sensor_his_kinase"/>
</dbReference>
<feature type="domain" description="HAMP" evidence="16">
    <location>
        <begin position="163"/>
        <end position="216"/>
    </location>
</feature>
<dbReference type="SUPFAM" id="SSF47384">
    <property type="entry name" value="Homodimeric domain of signal transducing histidine kinase"/>
    <property type="match status" value="1"/>
</dbReference>
<dbReference type="SMART" id="SM00387">
    <property type="entry name" value="HATPase_c"/>
    <property type="match status" value="1"/>
</dbReference>
<dbReference type="InterPro" id="IPR003661">
    <property type="entry name" value="HisK_dim/P_dom"/>
</dbReference>
<keyword evidence="3 14" id="KW-1003">Cell membrane</keyword>
<evidence type="ECO:0000256" key="14">
    <source>
        <dbReference type="RuleBase" id="RU364088"/>
    </source>
</evidence>
<keyword evidence="4 14" id="KW-0997">Cell inner membrane</keyword>
<evidence type="ECO:0000256" key="8">
    <source>
        <dbReference type="ARBA" id="ARBA00022741"/>
    </source>
</evidence>
<keyword evidence="12 14" id="KW-0902">Two-component regulatory system</keyword>